<dbReference type="OrthoDB" id="2391221at2759"/>
<dbReference type="Pfam" id="PF12836">
    <property type="entry name" value="HHH_3"/>
    <property type="match status" value="1"/>
</dbReference>
<dbReference type="AlphaFoldDB" id="A0A8H3QMJ5"/>
<evidence type="ECO:0000313" key="2">
    <source>
        <dbReference type="Proteomes" id="UP000615446"/>
    </source>
</evidence>
<organism evidence="1 2">
    <name type="scientific">Rhizophagus clarus</name>
    <dbReference type="NCBI Taxonomy" id="94130"/>
    <lineage>
        <taxon>Eukaryota</taxon>
        <taxon>Fungi</taxon>
        <taxon>Fungi incertae sedis</taxon>
        <taxon>Mucoromycota</taxon>
        <taxon>Glomeromycotina</taxon>
        <taxon>Glomeromycetes</taxon>
        <taxon>Glomerales</taxon>
        <taxon>Glomeraceae</taxon>
        <taxon>Rhizophagus</taxon>
    </lineage>
</organism>
<sequence length="130" mass="14670">MHGTPRSTNSSNYGKGKKEINCEDKTVDVREYKHCIINGASAPYGDAFLGLDVDLKDKYFSPYSGRVHAYANVGPLNINKAIHRDLLSVYGIGETRADKIMANRKFKDIKETKKQTGIPERVLKRFKFSD</sequence>
<reference evidence="1" key="1">
    <citation type="submission" date="2019-10" db="EMBL/GenBank/DDBJ databases">
        <title>Conservation and host-specific expression of non-tandemly repeated heterogenous ribosome RNA gene in arbuscular mycorrhizal fungi.</title>
        <authorList>
            <person name="Maeda T."/>
            <person name="Kobayashi Y."/>
            <person name="Nakagawa T."/>
            <person name="Ezawa T."/>
            <person name="Yamaguchi K."/>
            <person name="Bino T."/>
            <person name="Nishimoto Y."/>
            <person name="Shigenobu S."/>
            <person name="Kawaguchi M."/>
        </authorList>
    </citation>
    <scope>NUCLEOTIDE SEQUENCE</scope>
    <source>
        <strain evidence="1">HR1</strain>
    </source>
</reference>
<dbReference type="EMBL" id="BLAL01000081">
    <property type="protein sequence ID" value="GES84607.1"/>
    <property type="molecule type" value="Genomic_DNA"/>
</dbReference>
<gene>
    <name evidence="1" type="ORF">RCL2_001172200</name>
</gene>
<dbReference type="Proteomes" id="UP000615446">
    <property type="component" value="Unassembled WGS sequence"/>
</dbReference>
<proteinExistence type="predicted"/>
<comment type="caution">
    <text evidence="1">The sequence shown here is derived from an EMBL/GenBank/DDBJ whole genome shotgun (WGS) entry which is preliminary data.</text>
</comment>
<dbReference type="Gene3D" id="1.10.150.320">
    <property type="entry name" value="Photosystem II 12 kDa extrinsic protein"/>
    <property type="match status" value="1"/>
</dbReference>
<evidence type="ECO:0000313" key="1">
    <source>
        <dbReference type="EMBL" id="GES84607.1"/>
    </source>
</evidence>
<dbReference type="SUPFAM" id="SSF81585">
    <property type="entry name" value="PsbU/PolX domain-like"/>
    <property type="match status" value="1"/>
</dbReference>
<protein>
    <submittedName>
        <fullName evidence="1">Uncharacterized protein</fullName>
    </submittedName>
</protein>
<accession>A0A8H3QMJ5</accession>
<name>A0A8H3QMJ5_9GLOM</name>